<dbReference type="EMBL" id="CAJNOU010003177">
    <property type="protein sequence ID" value="CAF1375129.1"/>
    <property type="molecule type" value="Genomic_DNA"/>
</dbReference>
<dbReference type="GO" id="GO:0047527">
    <property type="term" value="F:2,3-dihydroxybenzoate-serine ligase activity"/>
    <property type="evidence" value="ECO:0007669"/>
    <property type="project" value="TreeGrafter"/>
</dbReference>
<dbReference type="InterPro" id="IPR045851">
    <property type="entry name" value="AMP-bd_C_sf"/>
</dbReference>
<dbReference type="Gene3D" id="3.30.559.10">
    <property type="entry name" value="Chloramphenicol acetyltransferase-like domain"/>
    <property type="match status" value="1"/>
</dbReference>
<proteinExistence type="predicted"/>
<feature type="non-terminal residue" evidence="3">
    <location>
        <position position="1"/>
    </location>
</feature>
<dbReference type="GO" id="GO:0031177">
    <property type="term" value="F:phosphopantetheine binding"/>
    <property type="evidence" value="ECO:0007669"/>
    <property type="project" value="TreeGrafter"/>
</dbReference>
<accession>A0A815J9S2</accession>
<sequence length="816" mass="92812">MNRLSCEDDSALRYMDYAIIEQQTSMTAASAFWLDSLRDCKIHHHLSLPFDRHRVSDEHRTGRGISASFSFGEHLSRAFIVYASISKTTLENMALASYYAFLFKLTNGERDLCIGINTHGRYKPELMSIIGMFVNAIPLRCKLDPSWPFARLVKEVHQIAMDSSHYSYFPLQRILAQHPLVSKPAFLDTSFEFDSNTTQNMSNEIMLDDICLSLVPYSIKIETDEIGELLVGGVGVFAGYLGRDDLTAKALVKINELMYYRTGDLVRMDSSGVIHYIGRKDYQVKLHGQRIEVGEIERCLLDTHIATCIVVKWGNDHLVAYVQGSDINEDDLRNHCRSRLPPFMIPSISLTDPHLVTVGDHVRLNIGAYVQCHTFEQRLLKLAPVTINHSSVLMSSISRTIQRFEFKSKKQNTMLRIALLSLILFVTLSSISTSIIRKTRLRRLFDPEYCHAIEGFECKCSSYRVQCTIDDELPSPINILDNEKQKYNSVELIIRAVHDIIVNDHTFEPIKKLYKPDGNDLEFRIKFEKFTALNLLSPGIFNRVFPDNLSQNSRKNLTLEIYNPEVSPSDDPNLFQNLNANQLDVYALYPFHGTFQQLFNGSNIKYLRLSGGDIRSDVSQSFTGTIGRLEVAKQVSVLSVQNFPVYPAHEFIINAFYVTDFNHEHPPNYVNLAEIRVYSPDRIPANAFRQFPNIHTLSVSTDKDIDPHTFDGLTHLENLTIKSAKLNLDIFNSLPNLKEFETNIEKLDEKTQCKLVEKLANGQFAVQAIPNGLECTCVLAYLHTAVERAPCDAQHCENSSCDAIKNNYNATTRTFN</sequence>
<gene>
    <name evidence="3" type="ORF">SEV965_LOCUS30106</name>
</gene>
<dbReference type="InterPro" id="IPR023213">
    <property type="entry name" value="CAT-like_dom_sf"/>
</dbReference>
<evidence type="ECO:0000313" key="3">
    <source>
        <dbReference type="EMBL" id="CAF1375129.1"/>
    </source>
</evidence>
<keyword evidence="1" id="KW-0472">Membrane</keyword>
<dbReference type="Gene3D" id="2.30.38.10">
    <property type="entry name" value="Luciferase, Domain 3"/>
    <property type="match status" value="1"/>
</dbReference>
<organism evidence="3 4">
    <name type="scientific">Rotaria sordida</name>
    <dbReference type="NCBI Taxonomy" id="392033"/>
    <lineage>
        <taxon>Eukaryota</taxon>
        <taxon>Metazoa</taxon>
        <taxon>Spiralia</taxon>
        <taxon>Gnathifera</taxon>
        <taxon>Rotifera</taxon>
        <taxon>Eurotatoria</taxon>
        <taxon>Bdelloidea</taxon>
        <taxon>Philodinida</taxon>
        <taxon>Philodinidae</taxon>
        <taxon>Rotaria</taxon>
    </lineage>
</organism>
<dbReference type="SUPFAM" id="SSF52047">
    <property type="entry name" value="RNI-like"/>
    <property type="match status" value="1"/>
</dbReference>
<dbReference type="GO" id="GO:0005829">
    <property type="term" value="C:cytosol"/>
    <property type="evidence" value="ECO:0007669"/>
    <property type="project" value="TreeGrafter"/>
</dbReference>
<dbReference type="AlphaFoldDB" id="A0A815J9S2"/>
<evidence type="ECO:0000256" key="1">
    <source>
        <dbReference type="SAM" id="Phobius"/>
    </source>
</evidence>
<feature type="domain" description="Condensation" evidence="2">
    <location>
        <begin position="14"/>
        <end position="204"/>
    </location>
</feature>
<dbReference type="GO" id="GO:0043041">
    <property type="term" value="P:amino acid activation for nonribosomal peptide biosynthetic process"/>
    <property type="evidence" value="ECO:0007669"/>
    <property type="project" value="TreeGrafter"/>
</dbReference>
<reference evidence="3" key="1">
    <citation type="submission" date="2021-02" db="EMBL/GenBank/DDBJ databases">
        <authorList>
            <person name="Nowell W R."/>
        </authorList>
    </citation>
    <scope>NUCLEOTIDE SEQUENCE</scope>
</reference>
<name>A0A815J9S2_9BILA</name>
<dbReference type="SUPFAM" id="SSF52777">
    <property type="entry name" value="CoA-dependent acyltransferases"/>
    <property type="match status" value="1"/>
</dbReference>
<protein>
    <recommendedName>
        <fullName evidence="2">Condensation domain-containing protein</fullName>
    </recommendedName>
</protein>
<dbReference type="Gene3D" id="3.80.10.10">
    <property type="entry name" value="Ribonuclease Inhibitor"/>
    <property type="match status" value="1"/>
</dbReference>
<dbReference type="Proteomes" id="UP000663889">
    <property type="component" value="Unassembled WGS sequence"/>
</dbReference>
<comment type="caution">
    <text evidence="3">The sequence shown here is derived from an EMBL/GenBank/DDBJ whole genome shotgun (WGS) entry which is preliminary data.</text>
</comment>
<keyword evidence="1" id="KW-0812">Transmembrane</keyword>
<evidence type="ECO:0000313" key="4">
    <source>
        <dbReference type="Proteomes" id="UP000663889"/>
    </source>
</evidence>
<keyword evidence="1" id="KW-1133">Transmembrane helix</keyword>
<dbReference type="Pfam" id="PF00668">
    <property type="entry name" value="Condensation"/>
    <property type="match status" value="1"/>
</dbReference>
<dbReference type="Gene3D" id="3.30.300.30">
    <property type="match status" value="1"/>
</dbReference>
<dbReference type="PANTHER" id="PTHR45527">
    <property type="entry name" value="NONRIBOSOMAL PEPTIDE SYNTHETASE"/>
    <property type="match status" value="1"/>
</dbReference>
<dbReference type="Gene3D" id="3.30.559.30">
    <property type="entry name" value="Nonribosomal peptide synthetase, condensation domain"/>
    <property type="match status" value="1"/>
</dbReference>
<dbReference type="GO" id="GO:0009366">
    <property type="term" value="C:enterobactin synthetase complex"/>
    <property type="evidence" value="ECO:0007669"/>
    <property type="project" value="TreeGrafter"/>
</dbReference>
<dbReference type="InterPro" id="IPR001242">
    <property type="entry name" value="Condensation_dom"/>
</dbReference>
<dbReference type="InterPro" id="IPR032675">
    <property type="entry name" value="LRR_dom_sf"/>
</dbReference>
<feature type="transmembrane region" description="Helical" evidence="1">
    <location>
        <begin position="414"/>
        <end position="436"/>
    </location>
</feature>
<dbReference type="PANTHER" id="PTHR45527:SF1">
    <property type="entry name" value="FATTY ACID SYNTHASE"/>
    <property type="match status" value="1"/>
</dbReference>
<dbReference type="SUPFAM" id="SSF56801">
    <property type="entry name" value="Acetyl-CoA synthetase-like"/>
    <property type="match status" value="1"/>
</dbReference>
<evidence type="ECO:0000259" key="2">
    <source>
        <dbReference type="Pfam" id="PF00668"/>
    </source>
</evidence>
<dbReference type="GO" id="GO:0009239">
    <property type="term" value="P:enterobactin biosynthetic process"/>
    <property type="evidence" value="ECO:0007669"/>
    <property type="project" value="TreeGrafter"/>
</dbReference>